<sequence>MTVHMVEPCSGTVGSGGENIAMPLLEGLAKAANGAIFTIPPHATCIILPYWAKNNGTQSENYSREVDINDAHRSATMAKQYMLSGIYALDYELPTLGTRDSSSSRITLRVHLSACEFPSVAFW</sequence>
<accession>A0ABY6U3J4</accession>
<protein>
    <submittedName>
        <fullName evidence="1">Uncharacterized protein</fullName>
    </submittedName>
</protein>
<organism evidence="1 2">
    <name type="scientific">Bionectria ochroleuca</name>
    <name type="common">Gliocladium roseum</name>
    <dbReference type="NCBI Taxonomy" id="29856"/>
    <lineage>
        <taxon>Eukaryota</taxon>
        <taxon>Fungi</taxon>
        <taxon>Dikarya</taxon>
        <taxon>Ascomycota</taxon>
        <taxon>Pezizomycotina</taxon>
        <taxon>Sordariomycetes</taxon>
        <taxon>Hypocreomycetidae</taxon>
        <taxon>Hypocreales</taxon>
        <taxon>Bionectriaceae</taxon>
        <taxon>Clonostachys</taxon>
    </lineage>
</organism>
<keyword evidence="2" id="KW-1185">Reference proteome</keyword>
<proteinExistence type="predicted"/>
<evidence type="ECO:0000313" key="2">
    <source>
        <dbReference type="Proteomes" id="UP000766486"/>
    </source>
</evidence>
<gene>
    <name evidence="1" type="ORF">CLO192961_LOCUS172255</name>
</gene>
<name>A0ABY6U3J4_BIOOC</name>
<comment type="caution">
    <text evidence="1">The sequence shown here is derived from an EMBL/GenBank/DDBJ whole genome shotgun (WGS) entry which is preliminary data.</text>
</comment>
<dbReference type="Proteomes" id="UP000766486">
    <property type="component" value="Unassembled WGS sequence"/>
</dbReference>
<reference evidence="1 2" key="1">
    <citation type="submission" date="2019-06" db="EMBL/GenBank/DDBJ databases">
        <authorList>
            <person name="Broberg M."/>
        </authorList>
    </citation>
    <scope>NUCLEOTIDE SEQUENCE [LARGE SCALE GENOMIC DNA]</scope>
</reference>
<dbReference type="EMBL" id="CABFNS010000737">
    <property type="protein sequence ID" value="VUC25634.1"/>
    <property type="molecule type" value="Genomic_DNA"/>
</dbReference>
<evidence type="ECO:0000313" key="1">
    <source>
        <dbReference type="EMBL" id="VUC25634.1"/>
    </source>
</evidence>